<feature type="compositionally biased region" description="Low complexity" evidence="1">
    <location>
        <begin position="304"/>
        <end position="318"/>
    </location>
</feature>
<organism evidence="2 3">
    <name type="scientific">Nephila pilipes</name>
    <name type="common">Giant wood spider</name>
    <name type="synonym">Nephila maculata</name>
    <dbReference type="NCBI Taxonomy" id="299642"/>
    <lineage>
        <taxon>Eukaryota</taxon>
        <taxon>Metazoa</taxon>
        <taxon>Ecdysozoa</taxon>
        <taxon>Arthropoda</taxon>
        <taxon>Chelicerata</taxon>
        <taxon>Arachnida</taxon>
        <taxon>Araneae</taxon>
        <taxon>Araneomorphae</taxon>
        <taxon>Entelegynae</taxon>
        <taxon>Araneoidea</taxon>
        <taxon>Nephilidae</taxon>
        <taxon>Nephila</taxon>
    </lineage>
</organism>
<dbReference type="AlphaFoldDB" id="A0A8X6TPQ9"/>
<accession>A0A8X6TPQ9</accession>
<evidence type="ECO:0000313" key="2">
    <source>
        <dbReference type="EMBL" id="GFT33485.1"/>
    </source>
</evidence>
<feature type="region of interest" description="Disordered" evidence="1">
    <location>
        <begin position="794"/>
        <end position="853"/>
    </location>
</feature>
<feature type="region of interest" description="Disordered" evidence="1">
    <location>
        <begin position="49"/>
        <end position="72"/>
    </location>
</feature>
<reference evidence="2" key="1">
    <citation type="submission" date="2020-08" db="EMBL/GenBank/DDBJ databases">
        <title>Multicomponent nature underlies the extraordinary mechanical properties of spider dragline silk.</title>
        <authorList>
            <person name="Kono N."/>
            <person name="Nakamura H."/>
            <person name="Mori M."/>
            <person name="Yoshida Y."/>
            <person name="Ohtoshi R."/>
            <person name="Malay A.D."/>
            <person name="Moran D.A.P."/>
            <person name="Tomita M."/>
            <person name="Numata K."/>
            <person name="Arakawa K."/>
        </authorList>
    </citation>
    <scope>NUCLEOTIDE SEQUENCE</scope>
</reference>
<keyword evidence="3" id="KW-1185">Reference proteome</keyword>
<evidence type="ECO:0000256" key="1">
    <source>
        <dbReference type="SAM" id="MobiDB-lite"/>
    </source>
</evidence>
<dbReference type="EMBL" id="BMAW01013352">
    <property type="protein sequence ID" value="GFT33485.1"/>
    <property type="molecule type" value="Genomic_DNA"/>
</dbReference>
<comment type="caution">
    <text evidence="2">The sequence shown here is derived from an EMBL/GenBank/DDBJ whole genome shotgun (WGS) entry which is preliminary data.</text>
</comment>
<gene>
    <name evidence="2" type="ORF">NPIL_668831</name>
</gene>
<feature type="compositionally biased region" description="Basic and acidic residues" evidence="1">
    <location>
        <begin position="49"/>
        <end position="58"/>
    </location>
</feature>
<evidence type="ECO:0000313" key="3">
    <source>
        <dbReference type="Proteomes" id="UP000887013"/>
    </source>
</evidence>
<feature type="region of interest" description="Disordered" evidence="1">
    <location>
        <begin position="563"/>
        <end position="584"/>
    </location>
</feature>
<feature type="compositionally biased region" description="Low complexity" evidence="1">
    <location>
        <begin position="468"/>
        <end position="483"/>
    </location>
</feature>
<feature type="compositionally biased region" description="Basic and acidic residues" evidence="1">
    <location>
        <begin position="570"/>
        <end position="584"/>
    </location>
</feature>
<feature type="compositionally biased region" description="Low complexity" evidence="1">
    <location>
        <begin position="826"/>
        <end position="843"/>
    </location>
</feature>
<proteinExistence type="predicted"/>
<feature type="region of interest" description="Disordered" evidence="1">
    <location>
        <begin position="464"/>
        <end position="483"/>
    </location>
</feature>
<name>A0A8X6TPQ9_NEPPI</name>
<sequence>MKKSYGTFKDSTPLKKALISDIEDDPDSPGPLELMPEIHLTKDAISEDKIEMGKKASIDEAGGDEREESLSMQHDCLSYDEPPHLSPQCSLENSLLQQTPTYSQNRPENIYEDTAEGARSNCGDFVSSRDYDCSKDYVETSHLLSQLSVKHLPSQLQPSPASYSTPLYRFKSVSEGIDEKDGETDNASEYNFNKHGTVEESHDFYGRITHNRPEKGTAVSRVLKPIEAFECLKAEKRTKAGESEKALDEKLSFTASKRSSSPHQISKDEFPNASEKLIDNFIVDTWLHTEKGYVKRISHDSPKKSSPSTKTSKDISPSYSMKTSTAETSKSNFDLNLEMKDSQEKSENVYAKPLARAIFKESCSSLKSSESYFSSSSIISEGVPHLQSPQSFKLSAEKIYPQTAREKEDHHPDFVIPDQSSLSFKTPSTSFTSINSGAVQQSKLSWNSTIPAERRPPKTDLEKVYDKSPTFTTPYQTSPSSQTLTNYSAKNIVNRSTSFIQWSGVSNNLPERKIPQAERGFESCNKYLTFSIPKRSPQSSKTYTDNSSISVISAEQAYISKLSKGSNISSEERSPQASWKKEASDKHESFATLERLSPSFKMFAEDSSQGFMNLAALSLSQSSEDYNVSREMTPRKPRRRKCRSLSLSILTHKRYSPYSKSSTDDSSSCVTSPEDAYISKLSRGYSIPSDKRSLQSTWEKEASAKHQSFATLERLSPSFKTYEEDDSSLSFKNPEALSLSQSSEILNVPETNIFSQTRWRKVRSQSLPSAIHKRFSPHSKTSTGDSMSRAIVKDPVHSPLENVRSQKTSPLSDWRKEGFAKSPTFISPEKSSHSSQSKIYSQIDIKKLKGKSS</sequence>
<dbReference type="Proteomes" id="UP000887013">
    <property type="component" value="Unassembled WGS sequence"/>
</dbReference>
<feature type="region of interest" description="Disordered" evidence="1">
    <location>
        <begin position="297"/>
        <end position="327"/>
    </location>
</feature>
<protein>
    <submittedName>
        <fullName evidence="2">Uncharacterized protein</fullName>
    </submittedName>
</protein>